<keyword evidence="1" id="KW-1133">Transmembrane helix</keyword>
<reference evidence="2" key="1">
    <citation type="thesis" date="2020" institute="ProQuest LLC" country="789 East Eisenhower Parkway, Ann Arbor, MI, USA">
        <title>Comparative Genomics and Chromosome Evolution.</title>
        <authorList>
            <person name="Mudd A.B."/>
        </authorList>
    </citation>
    <scope>NUCLEOTIDE SEQUENCE</scope>
    <source>
        <strain evidence="2">237g6f4</strain>
        <tissue evidence="2">Blood</tissue>
    </source>
</reference>
<keyword evidence="3" id="KW-1185">Reference proteome</keyword>
<accession>A0AAV6YV96</accession>
<feature type="transmembrane region" description="Helical" evidence="1">
    <location>
        <begin position="62"/>
        <end position="84"/>
    </location>
</feature>
<organism evidence="2 3">
    <name type="scientific">Engystomops pustulosus</name>
    <name type="common">Tungara frog</name>
    <name type="synonym">Physalaemus pustulosus</name>
    <dbReference type="NCBI Taxonomy" id="76066"/>
    <lineage>
        <taxon>Eukaryota</taxon>
        <taxon>Metazoa</taxon>
        <taxon>Chordata</taxon>
        <taxon>Craniata</taxon>
        <taxon>Vertebrata</taxon>
        <taxon>Euteleostomi</taxon>
        <taxon>Amphibia</taxon>
        <taxon>Batrachia</taxon>
        <taxon>Anura</taxon>
        <taxon>Neobatrachia</taxon>
        <taxon>Hyloidea</taxon>
        <taxon>Leptodactylidae</taxon>
        <taxon>Leiuperinae</taxon>
        <taxon>Engystomops</taxon>
    </lineage>
</organism>
<name>A0AAV6YV96_ENGPU</name>
<comment type="caution">
    <text evidence="2">The sequence shown here is derived from an EMBL/GenBank/DDBJ whole genome shotgun (WGS) entry which is preliminary data.</text>
</comment>
<keyword evidence="1" id="KW-0472">Membrane</keyword>
<keyword evidence="1" id="KW-0812">Transmembrane</keyword>
<dbReference type="EMBL" id="WNYA01016330">
    <property type="protein sequence ID" value="KAG8539114.1"/>
    <property type="molecule type" value="Genomic_DNA"/>
</dbReference>
<evidence type="ECO:0000313" key="3">
    <source>
        <dbReference type="Proteomes" id="UP000824782"/>
    </source>
</evidence>
<protein>
    <submittedName>
        <fullName evidence="2">Uncharacterized protein</fullName>
    </submittedName>
</protein>
<dbReference type="AlphaFoldDB" id="A0AAV6YV96"/>
<proteinExistence type="predicted"/>
<evidence type="ECO:0000256" key="1">
    <source>
        <dbReference type="SAM" id="Phobius"/>
    </source>
</evidence>
<sequence>MLFATNHSGLNTSAFGRSLNCLGLKAEEGEICINIIKNYKNKIVILGDTRCDPPKDQNMVQIFGSFTIILQLFLAHFTHHISLLPQCFRVKKKKKKI</sequence>
<evidence type="ECO:0000313" key="2">
    <source>
        <dbReference type="EMBL" id="KAG8539114.1"/>
    </source>
</evidence>
<dbReference type="Proteomes" id="UP000824782">
    <property type="component" value="Unassembled WGS sequence"/>
</dbReference>
<gene>
    <name evidence="2" type="ORF">GDO81_021432</name>
</gene>